<accession>A0A397IMK7</accession>
<name>A0A397IMK7_9GLOM</name>
<reference evidence="1 2" key="1">
    <citation type="submission" date="2018-08" db="EMBL/GenBank/DDBJ databases">
        <title>Genome and evolution of the arbuscular mycorrhizal fungus Diversispora epigaea (formerly Glomus versiforme) and its bacterial endosymbionts.</title>
        <authorList>
            <person name="Sun X."/>
            <person name="Fei Z."/>
            <person name="Harrison M."/>
        </authorList>
    </citation>
    <scope>NUCLEOTIDE SEQUENCE [LARGE SCALE GENOMIC DNA]</scope>
    <source>
        <strain evidence="1 2">IT104</strain>
    </source>
</reference>
<gene>
    <name evidence="1" type="ORF">Glove_184g41</name>
</gene>
<dbReference type="Proteomes" id="UP000266861">
    <property type="component" value="Unassembled WGS sequence"/>
</dbReference>
<evidence type="ECO:0000313" key="1">
    <source>
        <dbReference type="EMBL" id="RHZ77249.1"/>
    </source>
</evidence>
<comment type="caution">
    <text evidence="1">The sequence shown here is derived from an EMBL/GenBank/DDBJ whole genome shotgun (WGS) entry which is preliminary data.</text>
</comment>
<dbReference type="EMBL" id="PQFF01000174">
    <property type="protein sequence ID" value="RHZ77249.1"/>
    <property type="molecule type" value="Genomic_DNA"/>
</dbReference>
<dbReference type="AlphaFoldDB" id="A0A397IMK7"/>
<proteinExistence type="predicted"/>
<evidence type="ECO:0000313" key="2">
    <source>
        <dbReference type="Proteomes" id="UP000266861"/>
    </source>
</evidence>
<keyword evidence="2" id="KW-1185">Reference proteome</keyword>
<organism evidence="1 2">
    <name type="scientific">Diversispora epigaea</name>
    <dbReference type="NCBI Taxonomy" id="1348612"/>
    <lineage>
        <taxon>Eukaryota</taxon>
        <taxon>Fungi</taxon>
        <taxon>Fungi incertae sedis</taxon>
        <taxon>Mucoromycota</taxon>
        <taxon>Glomeromycotina</taxon>
        <taxon>Glomeromycetes</taxon>
        <taxon>Diversisporales</taxon>
        <taxon>Diversisporaceae</taxon>
        <taxon>Diversispora</taxon>
    </lineage>
</organism>
<sequence>MTDESTIHNAIPQNGKEKHHSWKKKIIQLSPGSYVRVEDVFEEQPVWQARTRSFCHSAFIYCNGDCCYPGEHCGSDGHCYPITFSTTRTLLITQTPTSTFIFSGRLATHLVLS</sequence>
<protein>
    <submittedName>
        <fullName evidence="1">Uncharacterized protein</fullName>
    </submittedName>
</protein>